<protein>
    <submittedName>
        <fullName evidence="9">Type I secretion outer membrane protein, TolC family</fullName>
    </submittedName>
</protein>
<sequence length="464" mass="50393">MKRPTKSLSRLLSLALGTTALTGFLAVTPASAENLIDALTAAYATNPTLQAQRAQLRATDELVPQALSGWRPNLQAQGAYGVTSTDTTLNNGASARDDLRPLSGSVTLSQNLFAGGRTVNATDQAEASVQSGRESLLSVEQTTLLNAVQAYMNVIRDQSVLELNRNNVEVLKRQLDATTDRFRVGELTRTDTAQSEARLSLARSNLIAAEAQLTASRAFYERIVGQLPGTLEKPNRLEGLPATEEEARALAAQNNPSLRAARYSEEASREAIKVAKGALLPSFDVQAQYQYGRDPSSTIRDVEESSLLGVLTIPLYQSGVEYSRVREAKEINNQSRLQIYAVQRQVDEAVRNAWEQLRASRASITSTSEQANASNIALEGVRQESEVGARTTLDVLDAEQEFLNARVALVSAERDLAVAEYGLLAAMGQLTARNLELPVEYYDPEANYGEVRNKWIGFGTASGE</sequence>
<dbReference type="STRING" id="402881.Plav_3004"/>
<dbReference type="GO" id="GO:0015288">
    <property type="term" value="F:porin activity"/>
    <property type="evidence" value="ECO:0007669"/>
    <property type="project" value="TreeGrafter"/>
</dbReference>
<evidence type="ECO:0000313" key="10">
    <source>
        <dbReference type="Proteomes" id="UP000006377"/>
    </source>
</evidence>
<accession>A7HXH8</accession>
<evidence type="ECO:0000256" key="5">
    <source>
        <dbReference type="ARBA" id="ARBA00022692"/>
    </source>
</evidence>
<dbReference type="HOGENOM" id="CLU_012817_0_1_5"/>
<evidence type="ECO:0000256" key="1">
    <source>
        <dbReference type="ARBA" id="ARBA00004442"/>
    </source>
</evidence>
<dbReference type="Pfam" id="PF02321">
    <property type="entry name" value="OEP"/>
    <property type="match status" value="2"/>
</dbReference>
<dbReference type="eggNOG" id="COG1538">
    <property type="taxonomic scope" value="Bacteria"/>
</dbReference>
<dbReference type="AlphaFoldDB" id="A7HXH8"/>
<comment type="subcellular location">
    <subcellularLocation>
        <location evidence="1">Cell outer membrane</location>
    </subcellularLocation>
</comment>
<dbReference type="GO" id="GO:0009279">
    <property type="term" value="C:cell outer membrane"/>
    <property type="evidence" value="ECO:0007669"/>
    <property type="project" value="UniProtKB-SubCell"/>
</dbReference>
<dbReference type="Gene3D" id="1.20.1600.10">
    <property type="entry name" value="Outer membrane efflux proteins (OEP)"/>
    <property type="match status" value="1"/>
</dbReference>
<keyword evidence="10" id="KW-1185">Reference proteome</keyword>
<evidence type="ECO:0000256" key="6">
    <source>
        <dbReference type="ARBA" id="ARBA00023136"/>
    </source>
</evidence>
<evidence type="ECO:0000256" key="8">
    <source>
        <dbReference type="SAM" id="SignalP"/>
    </source>
</evidence>
<dbReference type="RefSeq" id="WP_012111932.1">
    <property type="nucleotide sequence ID" value="NC_009719.1"/>
</dbReference>
<dbReference type="InterPro" id="IPR003423">
    <property type="entry name" value="OMP_efflux"/>
</dbReference>
<dbReference type="PANTHER" id="PTHR30026">
    <property type="entry name" value="OUTER MEMBRANE PROTEIN TOLC"/>
    <property type="match status" value="1"/>
</dbReference>
<comment type="similarity">
    <text evidence="2">Belongs to the outer membrane factor (OMF) (TC 1.B.17) family.</text>
</comment>
<dbReference type="InterPro" id="IPR010130">
    <property type="entry name" value="T1SS_OMP_TolC"/>
</dbReference>
<feature type="signal peptide" evidence="8">
    <location>
        <begin position="1"/>
        <end position="32"/>
    </location>
</feature>
<gene>
    <name evidence="9" type="ordered locus">Plav_3004</name>
</gene>
<keyword evidence="6" id="KW-0472">Membrane</keyword>
<reference evidence="9 10" key="1">
    <citation type="journal article" date="2011" name="Stand. Genomic Sci.">
        <title>Complete genome sequence of Parvibaculum lavamentivorans type strain (DS-1(T)).</title>
        <authorList>
            <person name="Schleheck D."/>
            <person name="Weiss M."/>
            <person name="Pitluck S."/>
            <person name="Bruce D."/>
            <person name="Land M.L."/>
            <person name="Han S."/>
            <person name="Saunders E."/>
            <person name="Tapia R."/>
            <person name="Detter C."/>
            <person name="Brettin T."/>
            <person name="Han J."/>
            <person name="Woyke T."/>
            <person name="Goodwin L."/>
            <person name="Pennacchio L."/>
            <person name="Nolan M."/>
            <person name="Cook A.M."/>
            <person name="Kjelleberg S."/>
            <person name="Thomas T."/>
        </authorList>
    </citation>
    <scope>NUCLEOTIDE SEQUENCE [LARGE SCALE GENOMIC DNA]</scope>
    <source>
        <strain evidence="10">DS-1 / DSM 13023 / NCIMB 13966</strain>
    </source>
</reference>
<keyword evidence="5" id="KW-0812">Transmembrane</keyword>
<feature type="chain" id="PRO_5002707513" evidence="8">
    <location>
        <begin position="33"/>
        <end position="464"/>
    </location>
</feature>
<dbReference type="Proteomes" id="UP000006377">
    <property type="component" value="Chromosome"/>
</dbReference>
<dbReference type="EMBL" id="CP000774">
    <property type="protein sequence ID" value="ABS64611.1"/>
    <property type="molecule type" value="Genomic_DNA"/>
</dbReference>
<organism evidence="9 10">
    <name type="scientific">Parvibaculum lavamentivorans (strain DS-1 / DSM 13023 / NCIMB 13966)</name>
    <dbReference type="NCBI Taxonomy" id="402881"/>
    <lineage>
        <taxon>Bacteria</taxon>
        <taxon>Pseudomonadati</taxon>
        <taxon>Pseudomonadota</taxon>
        <taxon>Alphaproteobacteria</taxon>
        <taxon>Hyphomicrobiales</taxon>
        <taxon>Parvibaculaceae</taxon>
        <taxon>Parvibaculum</taxon>
    </lineage>
</organism>
<evidence type="ECO:0000256" key="7">
    <source>
        <dbReference type="ARBA" id="ARBA00023237"/>
    </source>
</evidence>
<keyword evidence="7" id="KW-0998">Cell outer membrane</keyword>
<evidence type="ECO:0000256" key="2">
    <source>
        <dbReference type="ARBA" id="ARBA00007613"/>
    </source>
</evidence>
<proteinExistence type="inferred from homology"/>
<keyword evidence="4" id="KW-1134">Transmembrane beta strand</keyword>
<dbReference type="GO" id="GO:0015562">
    <property type="term" value="F:efflux transmembrane transporter activity"/>
    <property type="evidence" value="ECO:0007669"/>
    <property type="project" value="InterPro"/>
</dbReference>
<keyword evidence="8" id="KW-0732">Signal</keyword>
<dbReference type="GO" id="GO:1990281">
    <property type="term" value="C:efflux pump complex"/>
    <property type="evidence" value="ECO:0007669"/>
    <property type="project" value="TreeGrafter"/>
</dbReference>
<evidence type="ECO:0000313" key="9">
    <source>
        <dbReference type="EMBL" id="ABS64611.1"/>
    </source>
</evidence>
<dbReference type="SUPFAM" id="SSF56954">
    <property type="entry name" value="Outer membrane efflux proteins (OEP)"/>
    <property type="match status" value="1"/>
</dbReference>
<dbReference type="OrthoDB" id="9789368at2"/>
<name>A7HXH8_PARL1</name>
<dbReference type="KEGG" id="pla:Plav_3004"/>
<evidence type="ECO:0000256" key="4">
    <source>
        <dbReference type="ARBA" id="ARBA00022452"/>
    </source>
</evidence>
<dbReference type="NCBIfam" id="TIGR01844">
    <property type="entry name" value="type_I_sec_TolC"/>
    <property type="match status" value="1"/>
</dbReference>
<keyword evidence="3" id="KW-0813">Transport</keyword>
<evidence type="ECO:0000256" key="3">
    <source>
        <dbReference type="ARBA" id="ARBA00022448"/>
    </source>
</evidence>
<dbReference type="PANTHER" id="PTHR30026:SF22">
    <property type="entry name" value="OUTER MEMBRANE EFFLUX PROTEIN"/>
    <property type="match status" value="1"/>
</dbReference>
<dbReference type="InterPro" id="IPR051906">
    <property type="entry name" value="TolC-like"/>
</dbReference>